<sequence>MTILNKIIEMFLQWWSNVNLTTRLMVVTTLSVSLLMSSLTFWALTSIQEDSILTDARFCKDLSLLFSSNIIDLIDQNNQKDLSSFAEKIYLSTSSIRYILFFNMDNSLSFALPVYSSTVRNALQLHHDLINLDSTEIFFSTPVIRYSTIFNDHITDILIPLIKDGRNLGLLELGINPNPSISSASKLTRDVSIAIFVSIWLMVIIGVTFNALTITEPIKELLIGVRSIASGHFSQRIKLPFDGELGDLIVSFNDMAERLESYEKKNVEQLTSEKVKLETLVSTIADGAILVDTELRLLFVNQTAIKVFHWPNKDIIGTLIFSHLPPHVNDALLPVLNNLVKSNCFDNSNYKTQELCIDLTYDFAKTFRLLLTTVLDQTRSNLTGVAITIQDITREAQLNEAKNLFVSNVSHELRTPLCNIGSFLETLLDYHESLSDEQKIHFLNIANDETKRLTRLVNDVLDLSRLESEYNYHLSPVELCDVIGNTIQTSQLIANNNEVKTFFELSPNIDFVFAHESSLLQVLVNLVSNALKFTNAAGSIVIRAYPIPDRNQASKDKKVSFASVRIEIVDEGIGIDKTDQQNIFDRFVRIENNVHTLEGTGLGLSIVKNIIEKHNSQIFVYSELGVGTSFWFDLVKVN</sequence>
<keyword evidence="4" id="KW-0597">Phosphoprotein</keyword>
<dbReference type="SUPFAM" id="SSF55874">
    <property type="entry name" value="ATPase domain of HSP90 chaperone/DNA topoisomerase II/histidine kinase"/>
    <property type="match status" value="1"/>
</dbReference>
<dbReference type="GeneID" id="29069767"/>
<evidence type="ECO:0000256" key="6">
    <source>
        <dbReference type="ARBA" id="ARBA00022777"/>
    </source>
</evidence>
<comment type="catalytic activity">
    <reaction evidence="1">
        <text>ATP + protein L-histidine = ADP + protein N-phospho-L-histidine.</text>
        <dbReference type="EC" id="2.7.13.3"/>
    </reaction>
</comment>
<dbReference type="SUPFAM" id="SSF55785">
    <property type="entry name" value="PYP-like sensor domain (PAS domain)"/>
    <property type="match status" value="1"/>
</dbReference>
<dbReference type="RefSeq" id="YP_009293900.1">
    <property type="nucleotide sequence ID" value="NC_031145.1"/>
</dbReference>
<dbReference type="GO" id="GO:0000155">
    <property type="term" value="F:phosphorelay sensor kinase activity"/>
    <property type="evidence" value="ECO:0007669"/>
    <property type="project" value="InterPro"/>
</dbReference>
<name>A0A1C9CB28_9FLOR</name>
<dbReference type="InterPro" id="IPR035965">
    <property type="entry name" value="PAS-like_dom_sf"/>
</dbReference>
<dbReference type="InterPro" id="IPR005467">
    <property type="entry name" value="His_kinase_dom"/>
</dbReference>
<evidence type="ECO:0000256" key="3">
    <source>
        <dbReference type="ARBA" id="ARBA00012438"/>
    </source>
</evidence>
<dbReference type="PROSITE" id="PS50885">
    <property type="entry name" value="HAMP"/>
    <property type="match status" value="1"/>
</dbReference>
<evidence type="ECO:0000259" key="11">
    <source>
        <dbReference type="PROSITE" id="PS50112"/>
    </source>
</evidence>
<dbReference type="InterPro" id="IPR050736">
    <property type="entry name" value="Sensor_HK_Regulatory"/>
</dbReference>
<dbReference type="PROSITE" id="PS50109">
    <property type="entry name" value="HIS_KIN"/>
    <property type="match status" value="1"/>
</dbReference>
<dbReference type="CDD" id="cd00130">
    <property type="entry name" value="PAS"/>
    <property type="match status" value="1"/>
</dbReference>
<dbReference type="PANTHER" id="PTHR43711">
    <property type="entry name" value="TWO-COMPONENT HISTIDINE KINASE"/>
    <property type="match status" value="1"/>
</dbReference>
<dbReference type="CDD" id="cd00082">
    <property type="entry name" value="HisKA"/>
    <property type="match status" value="1"/>
</dbReference>
<evidence type="ECO:0000313" key="13">
    <source>
        <dbReference type="EMBL" id="AOM65588.1"/>
    </source>
</evidence>
<keyword evidence="6 13" id="KW-0418">Kinase</keyword>
<feature type="transmembrane region" description="Helical" evidence="9">
    <location>
        <begin position="20"/>
        <end position="44"/>
    </location>
</feature>
<dbReference type="PROSITE" id="PS50112">
    <property type="entry name" value="PAS"/>
    <property type="match status" value="1"/>
</dbReference>
<dbReference type="Pfam" id="PF02518">
    <property type="entry name" value="HATPase_c"/>
    <property type="match status" value="1"/>
</dbReference>
<dbReference type="Pfam" id="PF00989">
    <property type="entry name" value="PAS"/>
    <property type="match status" value="1"/>
</dbReference>
<dbReference type="SMART" id="SM00387">
    <property type="entry name" value="HATPase_c"/>
    <property type="match status" value="1"/>
</dbReference>
<dbReference type="InterPro" id="IPR003660">
    <property type="entry name" value="HAMP_dom"/>
</dbReference>
<dbReference type="FunFam" id="1.10.287.130:FF:000001">
    <property type="entry name" value="Two-component sensor histidine kinase"/>
    <property type="match status" value="1"/>
</dbReference>
<keyword evidence="13" id="KW-0934">Plastid</keyword>
<dbReference type="GO" id="GO:0031969">
    <property type="term" value="C:chloroplast membrane"/>
    <property type="evidence" value="ECO:0007669"/>
    <property type="project" value="UniProtKB-SubCell"/>
</dbReference>
<keyword evidence="9" id="KW-1133">Transmembrane helix</keyword>
<gene>
    <name evidence="13" type="primary">dfr</name>
    <name evidence="13" type="ORF">Ahnf_103</name>
</gene>
<feature type="domain" description="Histidine kinase" evidence="10">
    <location>
        <begin position="408"/>
        <end position="638"/>
    </location>
</feature>
<organism evidence="13">
    <name type="scientific">Ahnfeltia plicata</name>
    <dbReference type="NCBI Taxonomy" id="28023"/>
    <lineage>
        <taxon>Eukaryota</taxon>
        <taxon>Rhodophyta</taxon>
        <taxon>Florideophyceae</taxon>
        <taxon>Ahnfeltiophycidae</taxon>
        <taxon>Ahnfeltiales</taxon>
        <taxon>Ahnfeltiaceae</taxon>
        <taxon>Ahnfeltia</taxon>
    </lineage>
</organism>
<dbReference type="InterPro" id="IPR000014">
    <property type="entry name" value="PAS"/>
</dbReference>
<dbReference type="SUPFAM" id="SSF47384">
    <property type="entry name" value="Homodimeric domain of signal transducing histidine kinase"/>
    <property type="match status" value="1"/>
</dbReference>
<evidence type="ECO:0000256" key="2">
    <source>
        <dbReference type="ARBA" id="ARBA00004508"/>
    </source>
</evidence>
<keyword evidence="9" id="KW-0472">Membrane</keyword>
<dbReference type="InterPro" id="IPR004358">
    <property type="entry name" value="Sig_transdc_His_kin-like_C"/>
</dbReference>
<dbReference type="SMART" id="SM00304">
    <property type="entry name" value="HAMP"/>
    <property type="match status" value="1"/>
</dbReference>
<dbReference type="GO" id="GO:0006355">
    <property type="term" value="P:regulation of DNA-templated transcription"/>
    <property type="evidence" value="ECO:0007669"/>
    <property type="project" value="InterPro"/>
</dbReference>
<geneLocation type="plastid" evidence="13"/>
<evidence type="ECO:0000259" key="10">
    <source>
        <dbReference type="PROSITE" id="PS50109"/>
    </source>
</evidence>
<evidence type="ECO:0000256" key="8">
    <source>
        <dbReference type="ARBA" id="ARBA00069102"/>
    </source>
</evidence>
<dbReference type="SUPFAM" id="SSF158472">
    <property type="entry name" value="HAMP domain-like"/>
    <property type="match status" value="1"/>
</dbReference>
<dbReference type="Gene3D" id="6.10.340.10">
    <property type="match status" value="1"/>
</dbReference>
<dbReference type="InterPro" id="IPR013767">
    <property type="entry name" value="PAS_fold"/>
</dbReference>
<dbReference type="SMART" id="SM00388">
    <property type="entry name" value="HisKA"/>
    <property type="match status" value="1"/>
</dbReference>
<dbReference type="SMART" id="SM00091">
    <property type="entry name" value="PAS"/>
    <property type="match status" value="1"/>
</dbReference>
<reference evidence="13" key="1">
    <citation type="journal article" date="2016" name="BMC Biol.">
        <title>Parallel evolution of highly conserved plastid genome architecture in red seaweeds and seed plants.</title>
        <authorList>
            <person name="Lee J."/>
            <person name="Cho C.H."/>
            <person name="Park S.I."/>
            <person name="Choi J.W."/>
            <person name="Song H.S."/>
            <person name="West J.A."/>
            <person name="Bhattacharya D."/>
            <person name="Yoon H.S."/>
        </authorList>
    </citation>
    <scope>NUCLEOTIDE SEQUENCE</scope>
</reference>
<dbReference type="InterPro" id="IPR003661">
    <property type="entry name" value="HisK_dim/P_dom"/>
</dbReference>
<dbReference type="InterPro" id="IPR036097">
    <property type="entry name" value="HisK_dim/P_sf"/>
</dbReference>
<dbReference type="Gene3D" id="3.30.450.20">
    <property type="entry name" value="PAS domain"/>
    <property type="match status" value="1"/>
</dbReference>
<dbReference type="InterPro" id="IPR003594">
    <property type="entry name" value="HATPase_dom"/>
</dbReference>
<dbReference type="EC" id="2.7.13.3" evidence="3"/>
<dbReference type="EMBL" id="KX284715">
    <property type="protein sequence ID" value="AOM65588.1"/>
    <property type="molecule type" value="Genomic_DNA"/>
</dbReference>
<keyword evidence="9" id="KW-0812">Transmembrane</keyword>
<dbReference type="Gene3D" id="1.10.287.130">
    <property type="match status" value="1"/>
</dbReference>
<evidence type="ECO:0000259" key="12">
    <source>
        <dbReference type="PROSITE" id="PS50885"/>
    </source>
</evidence>
<dbReference type="Gene3D" id="3.30.565.10">
    <property type="entry name" value="Histidine kinase-like ATPase, C-terminal domain"/>
    <property type="match status" value="1"/>
</dbReference>
<accession>A0A1C9CB28</accession>
<proteinExistence type="predicted"/>
<evidence type="ECO:0000256" key="7">
    <source>
        <dbReference type="ARBA" id="ARBA00023012"/>
    </source>
</evidence>
<dbReference type="Pfam" id="PF00672">
    <property type="entry name" value="HAMP"/>
    <property type="match status" value="1"/>
</dbReference>
<dbReference type="AlphaFoldDB" id="A0A1C9CB28"/>
<evidence type="ECO:0000256" key="1">
    <source>
        <dbReference type="ARBA" id="ARBA00000085"/>
    </source>
</evidence>
<evidence type="ECO:0000256" key="5">
    <source>
        <dbReference type="ARBA" id="ARBA00022679"/>
    </source>
</evidence>
<keyword evidence="7" id="KW-0902">Two-component regulatory system</keyword>
<feature type="domain" description="HAMP" evidence="12">
    <location>
        <begin position="212"/>
        <end position="264"/>
    </location>
</feature>
<comment type="subcellular location">
    <subcellularLocation>
        <location evidence="2">Plastid</location>
        <location evidence="2">Chloroplast membrane</location>
        <topology evidence="2">Multi-pass membrane protein</topology>
    </subcellularLocation>
</comment>
<protein>
    <recommendedName>
        <fullName evidence="8">Uncharacterized sensor-like histidine kinase ycf26</fullName>
        <ecNumber evidence="3">2.7.13.3</ecNumber>
    </recommendedName>
</protein>
<evidence type="ECO:0000256" key="4">
    <source>
        <dbReference type="ARBA" id="ARBA00022553"/>
    </source>
</evidence>
<dbReference type="PANTHER" id="PTHR43711:SF13">
    <property type="entry name" value="DRUG SENSORY PROTEIN A"/>
    <property type="match status" value="1"/>
</dbReference>
<dbReference type="PRINTS" id="PR00344">
    <property type="entry name" value="BCTRLSENSOR"/>
</dbReference>
<feature type="transmembrane region" description="Helical" evidence="9">
    <location>
        <begin position="191"/>
        <end position="212"/>
    </location>
</feature>
<keyword evidence="5" id="KW-0808">Transferase</keyword>
<dbReference type="Pfam" id="PF00512">
    <property type="entry name" value="HisKA"/>
    <property type="match status" value="1"/>
</dbReference>
<dbReference type="InterPro" id="IPR036890">
    <property type="entry name" value="HATPase_C_sf"/>
</dbReference>
<feature type="domain" description="PAS" evidence="11">
    <location>
        <begin position="273"/>
        <end position="343"/>
    </location>
</feature>
<dbReference type="CDD" id="cd06225">
    <property type="entry name" value="HAMP"/>
    <property type="match status" value="1"/>
</dbReference>
<evidence type="ECO:0000256" key="9">
    <source>
        <dbReference type="SAM" id="Phobius"/>
    </source>
</evidence>